<feature type="region of interest" description="Disordered" evidence="1">
    <location>
        <begin position="137"/>
        <end position="158"/>
    </location>
</feature>
<sequence length="229" mass="24892">MASVSPFQQLIVAESRHAAAFLAPRPLLRGHCLCVGTRKGADWKDLKTMEEVWSLGRKVARSMKKRGATAVTLSCTHFRLGSLFSSLSTDLGTDAKAEGCTPGDGDAPPPLVLHVIPRQEGDLEKNDEIYRMIEEQEEGRVCQDGESASTGGDCGRSENERGLLKDLSMALSSESVQAPGSSGEKVQMDSADGFGGWRVFVEKLYEKQEGKGQSLQELIREATALKENY</sequence>
<evidence type="ECO:0000256" key="1">
    <source>
        <dbReference type="SAM" id="MobiDB-lite"/>
    </source>
</evidence>
<reference evidence="2" key="1">
    <citation type="submission" date="2014-11" db="EMBL/GenBank/DDBJ databases">
        <authorList>
            <person name="Otto D Thomas"/>
            <person name="Naeem Raeece"/>
        </authorList>
    </citation>
    <scope>NUCLEOTIDE SEQUENCE</scope>
</reference>
<name>A0A0G4HZ46_9ALVE</name>
<organism evidence="2">
    <name type="scientific">Chromera velia CCMP2878</name>
    <dbReference type="NCBI Taxonomy" id="1169474"/>
    <lineage>
        <taxon>Eukaryota</taxon>
        <taxon>Sar</taxon>
        <taxon>Alveolata</taxon>
        <taxon>Colpodellida</taxon>
        <taxon>Chromeraceae</taxon>
        <taxon>Chromera</taxon>
    </lineage>
</organism>
<evidence type="ECO:0000313" key="2">
    <source>
        <dbReference type="EMBL" id="CEM49853.1"/>
    </source>
</evidence>
<dbReference type="PANTHER" id="PTHR46243:SF1">
    <property type="entry name" value="BIS(5'-ADENOSYL)-TRIPHOSPHATASE"/>
    <property type="match status" value="1"/>
</dbReference>
<dbReference type="SUPFAM" id="SSF54197">
    <property type="entry name" value="HIT-like"/>
    <property type="match status" value="1"/>
</dbReference>
<gene>
    <name evidence="2" type="ORF">Cvel_9645</name>
</gene>
<dbReference type="Gene3D" id="3.30.428.10">
    <property type="entry name" value="HIT-like"/>
    <property type="match status" value="1"/>
</dbReference>
<dbReference type="EMBL" id="CDMZ01004470">
    <property type="protein sequence ID" value="CEM49853.1"/>
    <property type="molecule type" value="Genomic_DNA"/>
</dbReference>
<dbReference type="VEuPathDB" id="CryptoDB:Cvel_9645"/>
<dbReference type="InterPro" id="IPR036265">
    <property type="entry name" value="HIT-like_sf"/>
</dbReference>
<accession>A0A0G4HZ46</accession>
<protein>
    <submittedName>
        <fullName evidence="2">Uncharacterized protein</fullName>
    </submittedName>
</protein>
<proteinExistence type="predicted"/>
<dbReference type="InterPro" id="IPR051884">
    <property type="entry name" value="Bis(5'-adenosyl)-TPase_reg"/>
</dbReference>
<dbReference type="PANTHER" id="PTHR46243">
    <property type="entry name" value="BIS(5'-ADENOSYL)-TRIPHOSPHATASE"/>
    <property type="match status" value="1"/>
</dbReference>
<dbReference type="AlphaFoldDB" id="A0A0G4HZ46"/>